<dbReference type="InterPro" id="IPR002661">
    <property type="entry name" value="Ribosome_recyc_fac"/>
</dbReference>
<dbReference type="InterPro" id="IPR023584">
    <property type="entry name" value="Ribosome_recyc_fac_dom"/>
</dbReference>
<comment type="function">
    <text evidence="3">Necessary for protein synthesis in mitochondria. Functions as a ribosome recycling factor in mitochondria.</text>
</comment>
<evidence type="ECO:0000256" key="4">
    <source>
        <dbReference type="SAM" id="MobiDB-lite"/>
    </source>
</evidence>
<feature type="compositionally biased region" description="Basic and acidic residues" evidence="4">
    <location>
        <begin position="68"/>
        <end position="79"/>
    </location>
</feature>
<comment type="similarity">
    <text evidence="1">Belongs to the RRF family.</text>
</comment>
<dbReference type="InterPro" id="IPR036191">
    <property type="entry name" value="RRF_sf"/>
</dbReference>
<dbReference type="RefSeq" id="XP_033654192.1">
    <property type="nucleotide sequence ID" value="XM_033800254.1"/>
</dbReference>
<dbReference type="GeneID" id="54553429"/>
<gene>
    <name evidence="6" type="ORF">EI97DRAFT_449989</name>
</gene>
<proteinExistence type="inferred from homology"/>
<dbReference type="GO" id="GO:0006412">
    <property type="term" value="P:translation"/>
    <property type="evidence" value="ECO:0007669"/>
    <property type="project" value="UniProtKB-KW"/>
</dbReference>
<protein>
    <submittedName>
        <fullName evidence="6">Ribosome recycling factor</fullName>
    </submittedName>
</protein>
<organism evidence="6 7">
    <name type="scientific">Westerdykella ornata</name>
    <dbReference type="NCBI Taxonomy" id="318751"/>
    <lineage>
        <taxon>Eukaryota</taxon>
        <taxon>Fungi</taxon>
        <taxon>Dikarya</taxon>
        <taxon>Ascomycota</taxon>
        <taxon>Pezizomycotina</taxon>
        <taxon>Dothideomycetes</taxon>
        <taxon>Pleosporomycetidae</taxon>
        <taxon>Pleosporales</taxon>
        <taxon>Sporormiaceae</taxon>
        <taxon>Westerdykella</taxon>
    </lineage>
</organism>
<evidence type="ECO:0000313" key="7">
    <source>
        <dbReference type="Proteomes" id="UP000800097"/>
    </source>
</evidence>
<evidence type="ECO:0000313" key="6">
    <source>
        <dbReference type="EMBL" id="KAF2276653.1"/>
    </source>
</evidence>
<evidence type="ECO:0000256" key="3">
    <source>
        <dbReference type="ARBA" id="ARBA00024909"/>
    </source>
</evidence>
<dbReference type="SUPFAM" id="SSF55194">
    <property type="entry name" value="Ribosome recycling factor, RRF"/>
    <property type="match status" value="1"/>
</dbReference>
<evidence type="ECO:0000259" key="5">
    <source>
        <dbReference type="Pfam" id="PF01765"/>
    </source>
</evidence>
<feature type="region of interest" description="Disordered" evidence="4">
    <location>
        <begin position="48"/>
        <end position="82"/>
    </location>
</feature>
<dbReference type="PANTHER" id="PTHR20982:SF3">
    <property type="entry name" value="MITOCHONDRIAL RIBOSOME RECYCLING FACTOR PSEUDO 1"/>
    <property type="match status" value="1"/>
</dbReference>
<sequence length="278" mass="30502">MSHRAIPRAAANFNFSTSRLLRQRAIEPPYRSIIQAAPQAQRIIRPSRPFTSSPALYKKAGKANKAHARSDSAPPDRDISVTPTDEAYDVSVLEAAILRAIERLTHELAQLRAGGRLNPNVVENLRVQLGTAKDGKETVRLGDIAQVIPKGRFLNVMVSEKDHIKPVTSAIYASNHNLAPQQPHPDAPLTIPVPIPPPTGESRQAALEAAQKAAEQADKAIQNARAAHHKKLRKFELEKAVLPDDLQKAKKRMEEVVKKGHGEVKHIVDGAKKVLQSQ</sequence>
<dbReference type="GO" id="GO:0005739">
    <property type="term" value="C:mitochondrion"/>
    <property type="evidence" value="ECO:0007669"/>
    <property type="project" value="TreeGrafter"/>
</dbReference>
<dbReference type="AlphaFoldDB" id="A0A6A6JKL3"/>
<dbReference type="Gene3D" id="3.30.1360.40">
    <property type="match status" value="1"/>
</dbReference>
<dbReference type="OrthoDB" id="407355at2759"/>
<keyword evidence="7" id="KW-1185">Reference proteome</keyword>
<reference evidence="6" key="1">
    <citation type="journal article" date="2020" name="Stud. Mycol.">
        <title>101 Dothideomycetes genomes: a test case for predicting lifestyles and emergence of pathogens.</title>
        <authorList>
            <person name="Haridas S."/>
            <person name="Albert R."/>
            <person name="Binder M."/>
            <person name="Bloem J."/>
            <person name="Labutti K."/>
            <person name="Salamov A."/>
            <person name="Andreopoulos B."/>
            <person name="Baker S."/>
            <person name="Barry K."/>
            <person name="Bills G."/>
            <person name="Bluhm B."/>
            <person name="Cannon C."/>
            <person name="Castanera R."/>
            <person name="Culley D."/>
            <person name="Daum C."/>
            <person name="Ezra D."/>
            <person name="Gonzalez J."/>
            <person name="Henrissat B."/>
            <person name="Kuo A."/>
            <person name="Liang C."/>
            <person name="Lipzen A."/>
            <person name="Lutzoni F."/>
            <person name="Magnuson J."/>
            <person name="Mondo S."/>
            <person name="Nolan M."/>
            <person name="Ohm R."/>
            <person name="Pangilinan J."/>
            <person name="Park H.-J."/>
            <person name="Ramirez L."/>
            <person name="Alfaro M."/>
            <person name="Sun H."/>
            <person name="Tritt A."/>
            <person name="Yoshinaga Y."/>
            <person name="Zwiers L.-H."/>
            <person name="Turgeon B."/>
            <person name="Goodwin S."/>
            <person name="Spatafora J."/>
            <person name="Crous P."/>
            <person name="Grigoriev I."/>
        </authorList>
    </citation>
    <scope>NUCLEOTIDE SEQUENCE</scope>
    <source>
        <strain evidence="6">CBS 379.55</strain>
    </source>
</reference>
<name>A0A6A6JKL3_WESOR</name>
<dbReference type="GO" id="GO:0043023">
    <property type="term" value="F:ribosomal large subunit binding"/>
    <property type="evidence" value="ECO:0007669"/>
    <property type="project" value="TreeGrafter"/>
</dbReference>
<evidence type="ECO:0000256" key="1">
    <source>
        <dbReference type="ARBA" id="ARBA00005912"/>
    </source>
</evidence>
<dbReference type="Proteomes" id="UP000800097">
    <property type="component" value="Unassembled WGS sequence"/>
</dbReference>
<dbReference type="EMBL" id="ML986492">
    <property type="protein sequence ID" value="KAF2276653.1"/>
    <property type="molecule type" value="Genomic_DNA"/>
</dbReference>
<keyword evidence="2" id="KW-0648">Protein biosynthesis</keyword>
<evidence type="ECO:0000256" key="2">
    <source>
        <dbReference type="ARBA" id="ARBA00022917"/>
    </source>
</evidence>
<feature type="domain" description="Ribosome recycling factor" evidence="5">
    <location>
        <begin position="105"/>
        <end position="274"/>
    </location>
</feature>
<dbReference type="Pfam" id="PF01765">
    <property type="entry name" value="RRF"/>
    <property type="match status" value="1"/>
</dbReference>
<dbReference type="Gene3D" id="1.10.132.20">
    <property type="entry name" value="Ribosome-recycling factor"/>
    <property type="match status" value="1"/>
</dbReference>
<accession>A0A6A6JKL3</accession>
<dbReference type="PANTHER" id="PTHR20982">
    <property type="entry name" value="RIBOSOME RECYCLING FACTOR"/>
    <property type="match status" value="1"/>
</dbReference>